<reference evidence="2 3" key="1">
    <citation type="submission" date="2019-03" db="EMBL/GenBank/DDBJ databases">
        <title>Single cell metagenomics reveals metabolic interactions within the superorganism composed of flagellate Streblomastix strix and complex community of Bacteroidetes bacteria on its surface.</title>
        <authorList>
            <person name="Treitli S.C."/>
            <person name="Kolisko M."/>
            <person name="Husnik F."/>
            <person name="Keeling P."/>
            <person name="Hampl V."/>
        </authorList>
    </citation>
    <scope>NUCLEOTIDE SEQUENCE [LARGE SCALE GENOMIC DNA]</scope>
    <source>
        <strain evidence="2">ST1C</strain>
    </source>
</reference>
<gene>
    <name evidence="2" type="ORF">EZS28_044686</name>
</gene>
<accession>A0A5J4TR08</accession>
<evidence type="ECO:0000313" key="2">
    <source>
        <dbReference type="EMBL" id="KAA6359785.1"/>
    </source>
</evidence>
<dbReference type="EMBL" id="SNRW01027875">
    <property type="protein sequence ID" value="KAA6359785.1"/>
    <property type="molecule type" value="Genomic_DNA"/>
</dbReference>
<protein>
    <submittedName>
        <fullName evidence="2">Uncharacterized protein</fullName>
    </submittedName>
</protein>
<sequence>NCWTANWFVTESDCRESPCLNAGLRQTKAGSISASNRERAEPQINESNEDNAEQEEDEKTDESALNQNKEYRFNVNSQSTVKENLEKEDSGPAPVGVQEKPKQGKGS</sequence>
<feature type="region of interest" description="Disordered" evidence="1">
    <location>
        <begin position="26"/>
        <end position="107"/>
    </location>
</feature>
<evidence type="ECO:0000256" key="1">
    <source>
        <dbReference type="SAM" id="MobiDB-lite"/>
    </source>
</evidence>
<comment type="caution">
    <text evidence="2">The sequence shown here is derived from an EMBL/GenBank/DDBJ whole genome shotgun (WGS) entry which is preliminary data.</text>
</comment>
<feature type="compositionally biased region" description="Acidic residues" evidence="1">
    <location>
        <begin position="47"/>
        <end position="60"/>
    </location>
</feature>
<feature type="non-terminal residue" evidence="2">
    <location>
        <position position="1"/>
    </location>
</feature>
<dbReference type="Proteomes" id="UP000324800">
    <property type="component" value="Unassembled WGS sequence"/>
</dbReference>
<proteinExistence type="predicted"/>
<organism evidence="2 3">
    <name type="scientific">Streblomastix strix</name>
    <dbReference type="NCBI Taxonomy" id="222440"/>
    <lineage>
        <taxon>Eukaryota</taxon>
        <taxon>Metamonada</taxon>
        <taxon>Preaxostyla</taxon>
        <taxon>Oxymonadida</taxon>
        <taxon>Streblomastigidae</taxon>
        <taxon>Streblomastix</taxon>
    </lineage>
</organism>
<feature type="compositionally biased region" description="Polar residues" evidence="1">
    <location>
        <begin position="63"/>
        <end position="82"/>
    </location>
</feature>
<evidence type="ECO:0000313" key="3">
    <source>
        <dbReference type="Proteomes" id="UP000324800"/>
    </source>
</evidence>
<name>A0A5J4TR08_9EUKA</name>
<dbReference type="AlphaFoldDB" id="A0A5J4TR08"/>